<keyword evidence="3" id="KW-1133">Transmembrane helix</keyword>
<feature type="compositionally biased region" description="Low complexity" evidence="2">
    <location>
        <begin position="64"/>
        <end position="76"/>
    </location>
</feature>
<gene>
    <name evidence="4" type="ORF">H9652_18585</name>
</gene>
<reference evidence="4 5" key="1">
    <citation type="submission" date="2020-08" db="EMBL/GenBank/DDBJ databases">
        <title>A Genomic Blueprint of the Chicken Gut Microbiome.</title>
        <authorList>
            <person name="Gilroy R."/>
            <person name="Ravi A."/>
            <person name="Getino M."/>
            <person name="Pursley I."/>
            <person name="Horton D.L."/>
            <person name="Alikhan N.-F."/>
            <person name="Baker D."/>
            <person name="Gharbi K."/>
            <person name="Hall N."/>
            <person name="Watson M."/>
            <person name="Adriaenssens E.M."/>
            <person name="Foster-Nyarko E."/>
            <person name="Jarju S."/>
            <person name="Secka A."/>
            <person name="Antonio M."/>
            <person name="Oren A."/>
            <person name="Chaudhuri R."/>
            <person name="La Ragione R.M."/>
            <person name="Hildebrand F."/>
            <person name="Pallen M.J."/>
        </authorList>
    </citation>
    <scope>NUCLEOTIDE SEQUENCE [LARGE SCALE GENOMIC DNA]</scope>
    <source>
        <strain evidence="4 5">Sa4CUA1</strain>
    </source>
</reference>
<protein>
    <submittedName>
        <fullName evidence="4">Uncharacterized protein</fullName>
    </submittedName>
</protein>
<dbReference type="Proteomes" id="UP000641803">
    <property type="component" value="Unassembled WGS sequence"/>
</dbReference>
<comment type="caution">
    <text evidence="4">The sequence shown here is derived from an EMBL/GenBank/DDBJ whole genome shotgun (WGS) entry which is preliminary data.</text>
</comment>
<evidence type="ECO:0000256" key="2">
    <source>
        <dbReference type="SAM" id="MobiDB-lite"/>
    </source>
</evidence>
<feature type="coiled-coil region" evidence="1">
    <location>
        <begin position="188"/>
        <end position="218"/>
    </location>
</feature>
<dbReference type="InterPro" id="IPR009148">
    <property type="entry name" value="PcsB-like"/>
</dbReference>
<dbReference type="PRINTS" id="PR01852">
    <property type="entry name" value="SIBAPROTEIN"/>
</dbReference>
<keyword evidence="3" id="KW-0472">Membrane</keyword>
<feature type="transmembrane region" description="Helical" evidence="3">
    <location>
        <begin position="39"/>
        <end position="59"/>
    </location>
</feature>
<name>A0ABR8RXB7_9CELL</name>
<organism evidence="4 5">
    <name type="scientific">Oerskovia rustica</name>
    <dbReference type="NCBI Taxonomy" id="2762237"/>
    <lineage>
        <taxon>Bacteria</taxon>
        <taxon>Bacillati</taxon>
        <taxon>Actinomycetota</taxon>
        <taxon>Actinomycetes</taxon>
        <taxon>Micrococcales</taxon>
        <taxon>Cellulomonadaceae</taxon>
        <taxon>Oerskovia</taxon>
    </lineage>
</organism>
<feature type="compositionally biased region" description="Low complexity" evidence="2">
    <location>
        <begin position="236"/>
        <end position="255"/>
    </location>
</feature>
<evidence type="ECO:0000313" key="5">
    <source>
        <dbReference type="Proteomes" id="UP000641803"/>
    </source>
</evidence>
<keyword evidence="3" id="KW-0812">Transmembrane</keyword>
<evidence type="ECO:0000256" key="3">
    <source>
        <dbReference type="SAM" id="Phobius"/>
    </source>
</evidence>
<dbReference type="EMBL" id="JACSQQ010000052">
    <property type="protein sequence ID" value="MBD7952409.1"/>
    <property type="molecule type" value="Genomic_DNA"/>
</dbReference>
<feature type="region of interest" description="Disordered" evidence="2">
    <location>
        <begin position="231"/>
        <end position="255"/>
    </location>
</feature>
<sequence length="391" mass="40135">MRDSLTPTADRTCVAGCDENRCRCGASPGAERARRRRTLGARLLGVALVMALASGTAAIPRDPAATTTGASAAATGDTERANAQEKAIRFVERATRTVERAAGKVDEGLRDALRRAVDEVDVQAASTARTPSPLLARGLTRLRDAVEHAEGLDAQVRLAISSFEYERSRVAAAEKAAAEQAAAEQAAAEQAAAEQAAAEQAAAQAAAEQAAAEQAAAEQAAADRAAAAKAARDTVTAAPQGAATSSPAPAAPSQSIQEIGEATLRSLPGNGGVSLSWDDPGLSGHLGGVWKGNTSTILVNASRLAGQPSKTKDVIRHEMAHIYQGRLMAAHGMSWSQIDGLLAGAFGSNASEKVADCVAIRFGASWVNYTSDCSGGDKQAWVDALIGGYLP</sequence>
<accession>A0ABR8RXB7</accession>
<evidence type="ECO:0000313" key="4">
    <source>
        <dbReference type="EMBL" id="MBD7952409.1"/>
    </source>
</evidence>
<evidence type="ECO:0000256" key="1">
    <source>
        <dbReference type="SAM" id="Coils"/>
    </source>
</evidence>
<proteinExistence type="predicted"/>
<keyword evidence="1" id="KW-0175">Coiled coil</keyword>
<feature type="region of interest" description="Disordered" evidence="2">
    <location>
        <begin position="60"/>
        <end position="79"/>
    </location>
</feature>
<dbReference type="RefSeq" id="WP_191798186.1">
    <property type="nucleotide sequence ID" value="NZ_JACSQQ010000052.1"/>
</dbReference>
<keyword evidence="5" id="KW-1185">Reference proteome</keyword>